<accession>A0A1H3M4J4</accession>
<dbReference type="RefSeq" id="WP_092734098.1">
    <property type="nucleotide sequence ID" value="NZ_FNPC01000008.1"/>
</dbReference>
<name>A0A1H3M4J4_9EURY</name>
<protein>
    <submittedName>
        <fullName evidence="1">Uncharacterized protein</fullName>
    </submittedName>
</protein>
<dbReference type="OrthoDB" id="328934at2157"/>
<gene>
    <name evidence="1" type="ORF">SAMN05216564_108134</name>
</gene>
<organism evidence="1 2">
    <name type="scientific">Halopenitus persicus</name>
    <dbReference type="NCBI Taxonomy" id="1048396"/>
    <lineage>
        <taxon>Archaea</taxon>
        <taxon>Methanobacteriati</taxon>
        <taxon>Methanobacteriota</taxon>
        <taxon>Stenosarchaea group</taxon>
        <taxon>Halobacteria</taxon>
        <taxon>Halobacteriales</taxon>
        <taxon>Haloferacaceae</taxon>
        <taxon>Halopenitus</taxon>
    </lineage>
</organism>
<evidence type="ECO:0000313" key="2">
    <source>
        <dbReference type="Proteomes" id="UP000199079"/>
    </source>
</evidence>
<evidence type="ECO:0000313" key="1">
    <source>
        <dbReference type="EMBL" id="SDY71523.1"/>
    </source>
</evidence>
<dbReference type="AlphaFoldDB" id="A0A1H3M4J4"/>
<sequence>MVLTDVDNVATLPAFAALDVQAVLADERRGASIQLDETYFRGQKLAMDAVETATTLTERRNIAVQSHQLHDQIQLDFDSLTHENLRSASTKYRELLQRLPEVQYLKQQFPGTCFVLPEWLRTPERVNYGARIYFFREDDSPEPVDVLDWNIDAVIADDRAAFERYQGALHGYPECCIEFFSEYERGANAGPELEAVEPIVEYIDTEALPTDETPPPSIDSIIDGIFETPHVYAFFAREFFPEPGCEQARRRGTAIYDSLCDSYPEPIVKDYFRINTGWSYLMAKATTPEAKSATRPTPGSIGREHLLFFLPLAVTMQQYRSIER</sequence>
<dbReference type="EMBL" id="FNPC01000008">
    <property type="protein sequence ID" value="SDY71523.1"/>
    <property type="molecule type" value="Genomic_DNA"/>
</dbReference>
<keyword evidence="2" id="KW-1185">Reference proteome</keyword>
<proteinExistence type="predicted"/>
<dbReference type="Proteomes" id="UP000199079">
    <property type="component" value="Unassembled WGS sequence"/>
</dbReference>
<reference evidence="2" key="1">
    <citation type="submission" date="2016-10" db="EMBL/GenBank/DDBJ databases">
        <authorList>
            <person name="Varghese N."/>
            <person name="Submissions S."/>
        </authorList>
    </citation>
    <scope>NUCLEOTIDE SEQUENCE [LARGE SCALE GENOMIC DNA]</scope>
    <source>
        <strain evidence="2">DC30,IBRC 10041,KCTC 4046</strain>
    </source>
</reference>